<sequence length="399" mass="42605">MAACSTIFAPLPSEARLSILDNLFVFGDSVLDGGNGGLRTTMESNGTISFPPPPYADGRFSNGPTSVEYLWNRFNRSDPFYSLSTPLAPFRPSLAGGTNYAIGGASTGVGNNNGVSPVLGPVLAGYFENLGHAWQREAFKTSAPTFNPATSLFVIELFPNDVLYTQTTGQLVGSFDATQPPGPPAISTPPPTPATQVFQQIIANAVTNIVSSVVDLYQHGARNILVFNSTDLGRLPAAGPPDQSPSQTLTLFSNVFNASLEGALHSIRPALEDADLKIFDFYTLTNRIYADPKAYGLDDDLTPCIRDLACLTDPEVASRRIFWDELHPTTALYQNVGQALYRDVVARVPAPLPLAGVGVAFGYSRKLRKRINRQASSQVGGVQGTEQTGRTASLGSTNV</sequence>
<dbReference type="RefSeq" id="WP_323357163.1">
    <property type="nucleotide sequence ID" value="NZ_JAYGHY010000039.1"/>
</dbReference>
<dbReference type="Proteomes" id="UP001302329">
    <property type="component" value="Unassembled WGS sequence"/>
</dbReference>
<feature type="compositionally biased region" description="Low complexity" evidence="2">
    <location>
        <begin position="378"/>
        <end position="389"/>
    </location>
</feature>
<organism evidence="3 4">
    <name type="scientific">Cyanobium gracile UHCC 0281</name>
    <dbReference type="NCBI Taxonomy" id="3110309"/>
    <lineage>
        <taxon>Bacteria</taxon>
        <taxon>Bacillati</taxon>
        <taxon>Cyanobacteriota</taxon>
        <taxon>Cyanophyceae</taxon>
        <taxon>Synechococcales</taxon>
        <taxon>Prochlorococcaceae</taxon>
        <taxon>Cyanobium</taxon>
    </lineage>
</organism>
<evidence type="ECO:0000313" key="3">
    <source>
        <dbReference type="EMBL" id="MEA5443151.1"/>
    </source>
</evidence>
<feature type="compositionally biased region" description="Polar residues" evidence="2">
    <location>
        <begin position="390"/>
        <end position="399"/>
    </location>
</feature>
<dbReference type="InterPro" id="IPR051058">
    <property type="entry name" value="GDSL_Est/Lipase"/>
</dbReference>
<dbReference type="PANTHER" id="PTHR45648:SF22">
    <property type="entry name" value="GDSL LIPASE_ACYLHYDROLASE FAMILY PROTEIN (AFU_ORTHOLOGUE AFUA_4G14700)"/>
    <property type="match status" value="1"/>
</dbReference>
<dbReference type="SUPFAM" id="SSF52266">
    <property type="entry name" value="SGNH hydrolase"/>
    <property type="match status" value="1"/>
</dbReference>
<protein>
    <submittedName>
        <fullName evidence="3">SGNH/GDSL hydrolase family protein</fullName>
        <ecNumber evidence="3">3.1.-.-</ecNumber>
    </submittedName>
</protein>
<dbReference type="GO" id="GO:0016787">
    <property type="term" value="F:hydrolase activity"/>
    <property type="evidence" value="ECO:0007669"/>
    <property type="project" value="UniProtKB-KW"/>
</dbReference>
<evidence type="ECO:0000256" key="2">
    <source>
        <dbReference type="SAM" id="MobiDB-lite"/>
    </source>
</evidence>
<evidence type="ECO:0000313" key="4">
    <source>
        <dbReference type="Proteomes" id="UP001302329"/>
    </source>
</evidence>
<keyword evidence="4" id="KW-1185">Reference proteome</keyword>
<dbReference type="InterPro" id="IPR001087">
    <property type="entry name" value="GDSL"/>
</dbReference>
<evidence type="ECO:0000256" key="1">
    <source>
        <dbReference type="ARBA" id="ARBA00022801"/>
    </source>
</evidence>
<dbReference type="Pfam" id="PF00657">
    <property type="entry name" value="Lipase_GDSL"/>
    <property type="match status" value="1"/>
</dbReference>
<dbReference type="EMBL" id="JAYGHY010000039">
    <property type="protein sequence ID" value="MEA5443151.1"/>
    <property type="molecule type" value="Genomic_DNA"/>
</dbReference>
<dbReference type="Gene3D" id="3.40.50.1110">
    <property type="entry name" value="SGNH hydrolase"/>
    <property type="match status" value="1"/>
</dbReference>
<dbReference type="PROSITE" id="PS01098">
    <property type="entry name" value="LIPASE_GDSL_SER"/>
    <property type="match status" value="1"/>
</dbReference>
<dbReference type="CDD" id="cd01846">
    <property type="entry name" value="fatty_acyltransferase_like"/>
    <property type="match status" value="1"/>
</dbReference>
<accession>A0ABU5SX94</accession>
<keyword evidence="1 3" id="KW-0378">Hydrolase</keyword>
<reference evidence="3 4" key="1">
    <citation type="submission" date="2023-12" db="EMBL/GenBank/DDBJ databases">
        <title>Baltic Sea Cyanobacteria.</title>
        <authorList>
            <person name="Delbaje E."/>
            <person name="Fewer D.P."/>
            <person name="Shishido T.K."/>
        </authorList>
    </citation>
    <scope>NUCLEOTIDE SEQUENCE [LARGE SCALE GENOMIC DNA]</scope>
    <source>
        <strain evidence="3 4">UHCC 0281</strain>
    </source>
</reference>
<gene>
    <name evidence="3" type="ORF">VB739_11365</name>
</gene>
<dbReference type="EC" id="3.1.-.-" evidence="3"/>
<dbReference type="InterPro" id="IPR008265">
    <property type="entry name" value="Lipase_GDSL_AS"/>
</dbReference>
<proteinExistence type="predicted"/>
<name>A0ABU5SX94_9CYAN</name>
<comment type="caution">
    <text evidence="3">The sequence shown here is derived from an EMBL/GenBank/DDBJ whole genome shotgun (WGS) entry which is preliminary data.</text>
</comment>
<dbReference type="PANTHER" id="PTHR45648">
    <property type="entry name" value="GDSL LIPASE/ACYLHYDROLASE FAMILY PROTEIN (AFU_ORTHOLOGUE AFUA_4G14700)"/>
    <property type="match status" value="1"/>
</dbReference>
<dbReference type="InterPro" id="IPR036514">
    <property type="entry name" value="SGNH_hydro_sf"/>
</dbReference>
<feature type="region of interest" description="Disordered" evidence="2">
    <location>
        <begin position="374"/>
        <end position="399"/>
    </location>
</feature>